<dbReference type="InterPro" id="IPR050313">
    <property type="entry name" value="Carb_Metab_HTH_regulators"/>
</dbReference>
<dbReference type="SMART" id="SM01134">
    <property type="entry name" value="DeoRC"/>
    <property type="match status" value="1"/>
</dbReference>
<dbReference type="EMBL" id="WIOL01000003">
    <property type="protein sequence ID" value="MQT17480.1"/>
    <property type="molecule type" value="Genomic_DNA"/>
</dbReference>
<comment type="caution">
    <text evidence="5">The sequence shown here is derived from an EMBL/GenBank/DDBJ whole genome shotgun (WGS) entry which is preliminary data.</text>
</comment>
<feature type="domain" description="HTH deoR-type" evidence="4">
    <location>
        <begin position="3"/>
        <end position="58"/>
    </location>
</feature>
<evidence type="ECO:0000259" key="4">
    <source>
        <dbReference type="PROSITE" id="PS51000"/>
    </source>
</evidence>
<evidence type="ECO:0000256" key="2">
    <source>
        <dbReference type="ARBA" id="ARBA00023125"/>
    </source>
</evidence>
<accession>A0A7C9KI84</accession>
<organism evidence="5 6">
    <name type="scientific">Sandarakinorhabdus fusca</name>
    <dbReference type="NCBI Taxonomy" id="1439888"/>
    <lineage>
        <taxon>Bacteria</taxon>
        <taxon>Pseudomonadati</taxon>
        <taxon>Pseudomonadota</taxon>
        <taxon>Alphaproteobacteria</taxon>
        <taxon>Sphingomonadales</taxon>
        <taxon>Sphingosinicellaceae</taxon>
        <taxon>Sandarakinorhabdus</taxon>
    </lineage>
</organism>
<dbReference type="GO" id="GO:0003677">
    <property type="term" value="F:DNA binding"/>
    <property type="evidence" value="ECO:0007669"/>
    <property type="project" value="UniProtKB-KW"/>
</dbReference>
<dbReference type="PROSITE" id="PS00894">
    <property type="entry name" value="HTH_DEOR_1"/>
    <property type="match status" value="1"/>
</dbReference>
<dbReference type="InterPro" id="IPR018356">
    <property type="entry name" value="Tscrpt_reg_HTH_DeoR_CS"/>
</dbReference>
<protein>
    <submittedName>
        <fullName evidence="5">DeoR family transcriptional regulator</fullName>
    </submittedName>
</protein>
<keyword evidence="3" id="KW-0804">Transcription</keyword>
<dbReference type="InterPro" id="IPR036388">
    <property type="entry name" value="WH-like_DNA-bd_sf"/>
</dbReference>
<dbReference type="PANTHER" id="PTHR30363:SF44">
    <property type="entry name" value="AGA OPERON TRANSCRIPTIONAL REPRESSOR-RELATED"/>
    <property type="match status" value="1"/>
</dbReference>
<name>A0A7C9KI84_9SPHN</name>
<dbReference type="InterPro" id="IPR037171">
    <property type="entry name" value="NagB/RpiA_transferase-like"/>
</dbReference>
<evidence type="ECO:0000313" key="5">
    <source>
        <dbReference type="EMBL" id="MQT17480.1"/>
    </source>
</evidence>
<evidence type="ECO:0000313" key="6">
    <source>
        <dbReference type="Proteomes" id="UP000481327"/>
    </source>
</evidence>
<keyword evidence="6" id="KW-1185">Reference proteome</keyword>
<dbReference type="PRINTS" id="PR00037">
    <property type="entry name" value="HTHLACR"/>
</dbReference>
<dbReference type="InterPro" id="IPR014036">
    <property type="entry name" value="DeoR-like_C"/>
</dbReference>
<dbReference type="Pfam" id="PF00455">
    <property type="entry name" value="DeoRC"/>
    <property type="match status" value="1"/>
</dbReference>
<dbReference type="SUPFAM" id="SSF46785">
    <property type="entry name" value="Winged helix' DNA-binding domain"/>
    <property type="match status" value="1"/>
</dbReference>
<dbReference type="OrthoDB" id="31600at2"/>
<dbReference type="InterPro" id="IPR001034">
    <property type="entry name" value="DeoR_HTH"/>
</dbReference>
<dbReference type="PROSITE" id="PS51000">
    <property type="entry name" value="HTH_DEOR_2"/>
    <property type="match status" value="1"/>
</dbReference>
<evidence type="ECO:0000256" key="3">
    <source>
        <dbReference type="ARBA" id="ARBA00023163"/>
    </source>
</evidence>
<gene>
    <name evidence="5" type="ORF">F3168_09425</name>
</gene>
<keyword evidence="2" id="KW-0238">DNA-binding</keyword>
<dbReference type="Gene3D" id="1.10.10.10">
    <property type="entry name" value="Winged helix-like DNA-binding domain superfamily/Winged helix DNA-binding domain"/>
    <property type="match status" value="1"/>
</dbReference>
<dbReference type="AlphaFoldDB" id="A0A7C9KI84"/>
<proteinExistence type="predicted"/>
<dbReference type="InterPro" id="IPR036390">
    <property type="entry name" value="WH_DNA-bd_sf"/>
</dbReference>
<dbReference type="Pfam" id="PF08220">
    <property type="entry name" value="HTH_DeoR"/>
    <property type="match status" value="1"/>
</dbReference>
<dbReference type="Gene3D" id="3.30.750.70">
    <property type="entry name" value="4-hydroxybutyrate coenzyme like domains"/>
    <property type="match status" value="1"/>
</dbReference>
<reference evidence="5 6" key="1">
    <citation type="submission" date="2019-09" db="EMBL/GenBank/DDBJ databases">
        <title>Polymorphobacter sp. isolated from a lake in China.</title>
        <authorList>
            <person name="Liu Z."/>
        </authorList>
    </citation>
    <scope>NUCLEOTIDE SEQUENCE [LARGE SCALE GENOMIC DNA]</scope>
    <source>
        <strain evidence="5 6">D40P</strain>
    </source>
</reference>
<dbReference type="SUPFAM" id="SSF100950">
    <property type="entry name" value="NagB/RpiA/CoA transferase-like"/>
    <property type="match status" value="1"/>
</dbReference>
<dbReference type="GO" id="GO:0003700">
    <property type="term" value="F:DNA-binding transcription factor activity"/>
    <property type="evidence" value="ECO:0007669"/>
    <property type="project" value="InterPro"/>
</dbReference>
<evidence type="ECO:0000256" key="1">
    <source>
        <dbReference type="ARBA" id="ARBA00023015"/>
    </source>
</evidence>
<dbReference type="SMART" id="SM00420">
    <property type="entry name" value="HTH_DEOR"/>
    <property type="match status" value="1"/>
</dbReference>
<sequence>MLAETRRKKILEWLQEEGSARVRTLADAFDVSEVTMRQDLEKLEIDGHITREHGGAFLKSVSQQVREMALHHRDNMEAKQRIGRAAAQLVNDGETIVLDSGSTTTEVAANLLQRRDMTVITNALNIALMLGGEAGFEVHMTGGHFKAPTLSLSGERSADYFKGLFFQKLFLATAALDIDAGLTYPALSDIAVKRAMIEAAGRVYLVADSSKIGLRSFSSLCGLDRVHVLITDAGIQAADRAAIEAIGVEVIIA</sequence>
<dbReference type="Proteomes" id="UP000481327">
    <property type="component" value="Unassembled WGS sequence"/>
</dbReference>
<dbReference type="PANTHER" id="PTHR30363">
    <property type="entry name" value="HTH-TYPE TRANSCRIPTIONAL REGULATOR SRLR-RELATED"/>
    <property type="match status" value="1"/>
</dbReference>
<keyword evidence="1" id="KW-0805">Transcription regulation</keyword>